<dbReference type="KEGG" id="smo:SELMODRAFT_438138"/>
<dbReference type="eggNOG" id="ENOG502RXIP">
    <property type="taxonomic scope" value="Eukaryota"/>
</dbReference>
<evidence type="ECO:0000313" key="4">
    <source>
        <dbReference type="Proteomes" id="UP000001514"/>
    </source>
</evidence>
<gene>
    <name evidence="3" type="ORF">SELMODRAFT_438138</name>
</gene>
<dbReference type="InParanoid" id="D8QUC8"/>
<dbReference type="AlphaFoldDB" id="D8QUC8"/>
<keyword evidence="4" id="KW-1185">Reference proteome</keyword>
<dbReference type="Proteomes" id="UP000001514">
    <property type="component" value="Unassembled WGS sequence"/>
</dbReference>
<sequence length="168" mass="17936">MATTMMLPITSPAAATMSPGCSAFQSSIGEIRFGSLRISPAQQSKRLKQTRRTVVAAEYRRSGGGPGDFVAGFLLGGVVFGALGYLLAPQLNRSLDKVSSENGAALPTKPNKYLEDEGIEFHELEEENGIETTRKSLSAKIDELNAAIENVSAQLKEGESMKEIEVSA</sequence>
<dbReference type="GO" id="GO:0009706">
    <property type="term" value="C:chloroplast inner membrane"/>
    <property type="evidence" value="ECO:0000318"/>
    <property type="project" value="GO_Central"/>
</dbReference>
<dbReference type="HOGENOM" id="CLU_105601_2_0_1"/>
<name>D8QUC8_SELML</name>
<dbReference type="PANTHER" id="PTHR34048">
    <property type="entry name" value="LOW-DENSITY RECEPTOR-LIKE PROTEIN"/>
    <property type="match status" value="1"/>
</dbReference>
<keyword evidence="2" id="KW-0812">Transmembrane</keyword>
<feature type="coiled-coil region" evidence="1">
    <location>
        <begin position="134"/>
        <end position="161"/>
    </location>
</feature>
<dbReference type="PANTHER" id="PTHR34048:SF3">
    <property type="entry name" value="LOW-DENSITY RECEPTOR-LIKE PROTEIN"/>
    <property type="match status" value="1"/>
</dbReference>
<organism evidence="4">
    <name type="scientific">Selaginella moellendorffii</name>
    <name type="common">Spikemoss</name>
    <dbReference type="NCBI Taxonomy" id="88036"/>
    <lineage>
        <taxon>Eukaryota</taxon>
        <taxon>Viridiplantae</taxon>
        <taxon>Streptophyta</taxon>
        <taxon>Embryophyta</taxon>
        <taxon>Tracheophyta</taxon>
        <taxon>Lycopodiopsida</taxon>
        <taxon>Selaginellales</taxon>
        <taxon>Selaginellaceae</taxon>
        <taxon>Selaginella</taxon>
    </lineage>
</organism>
<evidence type="ECO:0000256" key="2">
    <source>
        <dbReference type="SAM" id="Phobius"/>
    </source>
</evidence>
<dbReference type="InterPro" id="IPR040377">
    <property type="entry name" value="Ssl2009-like"/>
</dbReference>
<evidence type="ECO:0000256" key="1">
    <source>
        <dbReference type="SAM" id="Coils"/>
    </source>
</evidence>
<reference evidence="3 4" key="1">
    <citation type="journal article" date="2011" name="Science">
        <title>The Selaginella genome identifies genetic changes associated with the evolution of vascular plants.</title>
        <authorList>
            <person name="Banks J.A."/>
            <person name="Nishiyama T."/>
            <person name="Hasebe M."/>
            <person name="Bowman J.L."/>
            <person name="Gribskov M."/>
            <person name="dePamphilis C."/>
            <person name="Albert V.A."/>
            <person name="Aono N."/>
            <person name="Aoyama T."/>
            <person name="Ambrose B.A."/>
            <person name="Ashton N.W."/>
            <person name="Axtell M.J."/>
            <person name="Barker E."/>
            <person name="Barker M.S."/>
            <person name="Bennetzen J.L."/>
            <person name="Bonawitz N.D."/>
            <person name="Chapple C."/>
            <person name="Cheng C."/>
            <person name="Correa L.G."/>
            <person name="Dacre M."/>
            <person name="DeBarry J."/>
            <person name="Dreyer I."/>
            <person name="Elias M."/>
            <person name="Engstrom E.M."/>
            <person name="Estelle M."/>
            <person name="Feng L."/>
            <person name="Finet C."/>
            <person name="Floyd S.K."/>
            <person name="Frommer W.B."/>
            <person name="Fujita T."/>
            <person name="Gramzow L."/>
            <person name="Gutensohn M."/>
            <person name="Harholt J."/>
            <person name="Hattori M."/>
            <person name="Heyl A."/>
            <person name="Hirai T."/>
            <person name="Hiwatashi Y."/>
            <person name="Ishikawa M."/>
            <person name="Iwata M."/>
            <person name="Karol K.G."/>
            <person name="Koehler B."/>
            <person name="Kolukisaoglu U."/>
            <person name="Kubo M."/>
            <person name="Kurata T."/>
            <person name="Lalonde S."/>
            <person name="Li K."/>
            <person name="Li Y."/>
            <person name="Litt A."/>
            <person name="Lyons E."/>
            <person name="Manning G."/>
            <person name="Maruyama T."/>
            <person name="Michael T.P."/>
            <person name="Mikami K."/>
            <person name="Miyazaki S."/>
            <person name="Morinaga S."/>
            <person name="Murata T."/>
            <person name="Mueller-Roeber B."/>
            <person name="Nelson D.R."/>
            <person name="Obara M."/>
            <person name="Oguri Y."/>
            <person name="Olmstead R.G."/>
            <person name="Onodera N."/>
            <person name="Petersen B.L."/>
            <person name="Pils B."/>
            <person name="Prigge M."/>
            <person name="Rensing S.A."/>
            <person name="Riano-Pachon D.M."/>
            <person name="Roberts A.W."/>
            <person name="Sato Y."/>
            <person name="Scheller H.V."/>
            <person name="Schulz B."/>
            <person name="Schulz C."/>
            <person name="Shakirov E.V."/>
            <person name="Shibagaki N."/>
            <person name="Shinohara N."/>
            <person name="Shippen D.E."/>
            <person name="Soerensen I."/>
            <person name="Sotooka R."/>
            <person name="Sugimoto N."/>
            <person name="Sugita M."/>
            <person name="Sumikawa N."/>
            <person name="Tanurdzic M."/>
            <person name="Theissen G."/>
            <person name="Ulvskov P."/>
            <person name="Wakazuki S."/>
            <person name="Weng J.K."/>
            <person name="Willats W.W."/>
            <person name="Wipf D."/>
            <person name="Wolf P.G."/>
            <person name="Yang L."/>
            <person name="Zimmer A.D."/>
            <person name="Zhu Q."/>
            <person name="Mitros T."/>
            <person name="Hellsten U."/>
            <person name="Loque D."/>
            <person name="Otillar R."/>
            <person name="Salamov A."/>
            <person name="Schmutz J."/>
            <person name="Shapiro H."/>
            <person name="Lindquist E."/>
            <person name="Lucas S."/>
            <person name="Rokhsar D."/>
            <person name="Grigoriev I.V."/>
        </authorList>
    </citation>
    <scope>NUCLEOTIDE SEQUENCE [LARGE SCALE GENOMIC DNA]</scope>
</reference>
<dbReference type="EMBL" id="GL377567">
    <property type="protein sequence ID" value="EFJ36273.1"/>
    <property type="molecule type" value="Genomic_DNA"/>
</dbReference>
<dbReference type="Gramene" id="EFJ36273">
    <property type="protein sequence ID" value="EFJ36273"/>
    <property type="gene ID" value="SELMODRAFT_438138"/>
</dbReference>
<evidence type="ECO:0000313" key="3">
    <source>
        <dbReference type="EMBL" id="EFJ36273.1"/>
    </source>
</evidence>
<keyword evidence="2" id="KW-0472">Membrane</keyword>
<dbReference type="FunCoup" id="D8QUC8">
    <property type="interactions" value="2270"/>
</dbReference>
<accession>D8QUC8</accession>
<feature type="transmembrane region" description="Helical" evidence="2">
    <location>
        <begin position="69"/>
        <end position="88"/>
    </location>
</feature>
<dbReference type="STRING" id="88036.D8QUC8"/>
<keyword evidence="2" id="KW-1133">Transmembrane helix</keyword>
<protein>
    <submittedName>
        <fullName evidence="3">Uncharacterized protein</fullName>
    </submittedName>
</protein>
<proteinExistence type="predicted"/>
<keyword evidence="1" id="KW-0175">Coiled coil</keyword>